<dbReference type="GO" id="GO:0072330">
    <property type="term" value="P:monocarboxylic acid biosynthetic process"/>
    <property type="evidence" value="ECO:0007669"/>
    <property type="project" value="UniProtKB-ARBA"/>
</dbReference>
<feature type="domain" description="Serine hydrolase" evidence="3">
    <location>
        <begin position="13"/>
        <end position="229"/>
    </location>
</feature>
<dbReference type="PANTHER" id="PTHR48070">
    <property type="entry name" value="ESTERASE OVCA2"/>
    <property type="match status" value="1"/>
</dbReference>
<dbReference type="OrthoDB" id="2094269at2759"/>
<protein>
    <recommendedName>
        <fullName evidence="3">Serine hydrolase domain-containing protein</fullName>
    </recommendedName>
</protein>
<keyword evidence="1" id="KW-0378">Hydrolase</keyword>
<dbReference type="GO" id="GO:0019748">
    <property type="term" value="P:secondary metabolic process"/>
    <property type="evidence" value="ECO:0007669"/>
    <property type="project" value="TreeGrafter"/>
</dbReference>
<dbReference type="AlphaFoldDB" id="A0A9W9FXL9"/>
<feature type="transmembrane region" description="Helical" evidence="2">
    <location>
        <begin position="117"/>
        <end position="137"/>
    </location>
</feature>
<dbReference type="Pfam" id="PF03959">
    <property type="entry name" value="FSH1"/>
    <property type="match status" value="1"/>
</dbReference>
<dbReference type="InterPro" id="IPR029058">
    <property type="entry name" value="AB_hydrolase_fold"/>
</dbReference>
<dbReference type="GO" id="GO:0005737">
    <property type="term" value="C:cytoplasm"/>
    <property type="evidence" value="ECO:0007669"/>
    <property type="project" value="TreeGrafter"/>
</dbReference>
<keyword evidence="2" id="KW-0472">Membrane</keyword>
<dbReference type="SUPFAM" id="SSF53474">
    <property type="entry name" value="alpha/beta-Hydrolases"/>
    <property type="match status" value="1"/>
</dbReference>
<evidence type="ECO:0000313" key="4">
    <source>
        <dbReference type="EMBL" id="KAJ5108354.1"/>
    </source>
</evidence>
<keyword evidence="2" id="KW-1133">Transmembrane helix</keyword>
<reference evidence="4" key="2">
    <citation type="journal article" date="2023" name="IMA Fungus">
        <title>Comparative genomic study of the Penicillium genus elucidates a diverse pangenome and 15 lateral gene transfer events.</title>
        <authorList>
            <person name="Petersen C."/>
            <person name="Sorensen T."/>
            <person name="Nielsen M.R."/>
            <person name="Sondergaard T.E."/>
            <person name="Sorensen J.L."/>
            <person name="Fitzpatrick D.A."/>
            <person name="Frisvad J.C."/>
            <person name="Nielsen K.L."/>
        </authorList>
    </citation>
    <scope>NUCLEOTIDE SEQUENCE</scope>
    <source>
        <strain evidence="4">IBT 30069</strain>
    </source>
</reference>
<dbReference type="InterPro" id="IPR005645">
    <property type="entry name" value="FSH-like_dom"/>
</dbReference>
<organism evidence="4 5">
    <name type="scientific">Penicillium angulare</name>
    <dbReference type="NCBI Taxonomy" id="116970"/>
    <lineage>
        <taxon>Eukaryota</taxon>
        <taxon>Fungi</taxon>
        <taxon>Dikarya</taxon>
        <taxon>Ascomycota</taxon>
        <taxon>Pezizomycotina</taxon>
        <taxon>Eurotiomycetes</taxon>
        <taxon>Eurotiomycetidae</taxon>
        <taxon>Eurotiales</taxon>
        <taxon>Aspergillaceae</taxon>
        <taxon>Penicillium</taxon>
    </lineage>
</organism>
<gene>
    <name evidence="4" type="ORF">N7456_005029</name>
</gene>
<evidence type="ECO:0000259" key="3">
    <source>
        <dbReference type="Pfam" id="PF03959"/>
    </source>
</evidence>
<dbReference type="GO" id="GO:0005634">
    <property type="term" value="C:nucleus"/>
    <property type="evidence" value="ECO:0007669"/>
    <property type="project" value="TreeGrafter"/>
</dbReference>
<evidence type="ECO:0000256" key="2">
    <source>
        <dbReference type="SAM" id="Phobius"/>
    </source>
</evidence>
<dbReference type="Gene3D" id="3.40.50.1820">
    <property type="entry name" value="alpha/beta hydrolase"/>
    <property type="match status" value="1"/>
</dbReference>
<dbReference type="InterPro" id="IPR050593">
    <property type="entry name" value="LovG"/>
</dbReference>
<dbReference type="GO" id="GO:0017000">
    <property type="term" value="P:antibiotic biosynthetic process"/>
    <property type="evidence" value="ECO:0007669"/>
    <property type="project" value="UniProtKB-ARBA"/>
</dbReference>
<dbReference type="Proteomes" id="UP001149165">
    <property type="component" value="Unassembled WGS sequence"/>
</dbReference>
<sequence length="253" mass="28681">MNLKEPQSQSPSCAKVLMLHGDGQSGQFFRCKTEFLQPSVRSILLNTTGKYTSQQNLFDRVEFYYPSGLLPANPDTSRDEKAPTWTWGYGDVEVDRIRGLESTVDYILRFLDSHGPFIGIMGFSSGATVAATVASLLEKRRSIGNLRFNASHPPLDFVVSVCGCPFEHPLYKPLYYPKIETPTLHVIGTMDTTVDECQSLRLLKSCTDPSLHYFFGTHYVPRSEDFLDALTRFFEHVFKDKEGGRDEWEDLDD</sequence>
<accession>A0A9W9FXL9</accession>
<name>A0A9W9FXL9_9EURO</name>
<keyword evidence="5" id="KW-1185">Reference proteome</keyword>
<proteinExistence type="predicted"/>
<evidence type="ECO:0000313" key="5">
    <source>
        <dbReference type="Proteomes" id="UP001149165"/>
    </source>
</evidence>
<comment type="caution">
    <text evidence="4">The sequence shown here is derived from an EMBL/GenBank/DDBJ whole genome shotgun (WGS) entry which is preliminary data.</text>
</comment>
<dbReference type="EMBL" id="JAPQKH010000003">
    <property type="protein sequence ID" value="KAJ5108354.1"/>
    <property type="molecule type" value="Genomic_DNA"/>
</dbReference>
<dbReference type="GO" id="GO:0016787">
    <property type="term" value="F:hydrolase activity"/>
    <property type="evidence" value="ECO:0007669"/>
    <property type="project" value="UniProtKB-KW"/>
</dbReference>
<reference evidence="4" key="1">
    <citation type="submission" date="2022-11" db="EMBL/GenBank/DDBJ databases">
        <authorList>
            <person name="Petersen C."/>
        </authorList>
    </citation>
    <scope>NUCLEOTIDE SEQUENCE</scope>
    <source>
        <strain evidence="4">IBT 30069</strain>
    </source>
</reference>
<keyword evidence="2" id="KW-0812">Transmembrane</keyword>
<evidence type="ECO:0000256" key="1">
    <source>
        <dbReference type="ARBA" id="ARBA00022801"/>
    </source>
</evidence>
<dbReference type="PANTHER" id="PTHR48070:SF6">
    <property type="entry name" value="ESTERASE OVCA2"/>
    <property type="match status" value="1"/>
</dbReference>